<name>A0A8H6SNH9_9AGAR</name>
<evidence type="ECO:0000256" key="2">
    <source>
        <dbReference type="ARBA" id="ARBA00022723"/>
    </source>
</evidence>
<keyword evidence="2" id="KW-0479">Metal-binding</keyword>
<dbReference type="PANTHER" id="PTHR24388">
    <property type="entry name" value="ZINC FINGER PROTEIN"/>
    <property type="match status" value="1"/>
</dbReference>
<organism evidence="10 11">
    <name type="scientific">Mycena indigotica</name>
    <dbReference type="NCBI Taxonomy" id="2126181"/>
    <lineage>
        <taxon>Eukaryota</taxon>
        <taxon>Fungi</taxon>
        <taxon>Dikarya</taxon>
        <taxon>Basidiomycota</taxon>
        <taxon>Agaricomycotina</taxon>
        <taxon>Agaricomycetes</taxon>
        <taxon>Agaricomycetidae</taxon>
        <taxon>Agaricales</taxon>
        <taxon>Marasmiineae</taxon>
        <taxon>Mycenaceae</taxon>
        <taxon>Mycena</taxon>
    </lineage>
</organism>
<evidence type="ECO:0000256" key="4">
    <source>
        <dbReference type="ARBA" id="ARBA00022771"/>
    </source>
</evidence>
<evidence type="ECO:0000259" key="9">
    <source>
        <dbReference type="PROSITE" id="PS50157"/>
    </source>
</evidence>
<dbReference type="OrthoDB" id="654211at2759"/>
<comment type="subcellular location">
    <subcellularLocation>
        <location evidence="1">Nucleus</location>
    </subcellularLocation>
</comment>
<evidence type="ECO:0000256" key="7">
    <source>
        <dbReference type="PROSITE-ProRule" id="PRU00042"/>
    </source>
</evidence>
<dbReference type="EMBL" id="JACAZF010000006">
    <property type="protein sequence ID" value="KAF7301886.1"/>
    <property type="molecule type" value="Genomic_DNA"/>
</dbReference>
<evidence type="ECO:0000256" key="6">
    <source>
        <dbReference type="ARBA" id="ARBA00023242"/>
    </source>
</evidence>
<dbReference type="GO" id="GO:0000981">
    <property type="term" value="F:DNA-binding transcription factor activity, RNA polymerase II-specific"/>
    <property type="evidence" value="ECO:0007669"/>
    <property type="project" value="TreeGrafter"/>
</dbReference>
<dbReference type="SMART" id="SM00355">
    <property type="entry name" value="ZnF_C2H2"/>
    <property type="match status" value="4"/>
</dbReference>
<feature type="region of interest" description="Disordered" evidence="8">
    <location>
        <begin position="151"/>
        <end position="176"/>
    </location>
</feature>
<dbReference type="AlphaFoldDB" id="A0A8H6SNH9"/>
<dbReference type="GeneID" id="59346758"/>
<dbReference type="Gene3D" id="3.30.160.60">
    <property type="entry name" value="Classic Zinc Finger"/>
    <property type="match status" value="3"/>
</dbReference>
<dbReference type="GO" id="GO:0000978">
    <property type="term" value="F:RNA polymerase II cis-regulatory region sequence-specific DNA binding"/>
    <property type="evidence" value="ECO:0007669"/>
    <property type="project" value="UniProtKB-ARBA"/>
</dbReference>
<comment type="caution">
    <text evidence="10">The sequence shown here is derived from an EMBL/GenBank/DDBJ whole genome shotgun (WGS) entry which is preliminary data.</text>
</comment>
<gene>
    <name evidence="10" type="ORF">MIND_00754600</name>
</gene>
<dbReference type="FunFam" id="3.30.160.60:FF:000912">
    <property type="entry name" value="Zinc finger protein 660"/>
    <property type="match status" value="1"/>
</dbReference>
<evidence type="ECO:0000256" key="3">
    <source>
        <dbReference type="ARBA" id="ARBA00022737"/>
    </source>
</evidence>
<evidence type="ECO:0000313" key="11">
    <source>
        <dbReference type="Proteomes" id="UP000636479"/>
    </source>
</evidence>
<feature type="domain" description="C2H2-type" evidence="9">
    <location>
        <begin position="18"/>
        <end position="45"/>
    </location>
</feature>
<keyword evidence="11" id="KW-1185">Reference proteome</keyword>
<dbReference type="Proteomes" id="UP000636479">
    <property type="component" value="Unassembled WGS sequence"/>
</dbReference>
<evidence type="ECO:0000256" key="8">
    <source>
        <dbReference type="SAM" id="MobiDB-lite"/>
    </source>
</evidence>
<dbReference type="RefSeq" id="XP_037219886.1">
    <property type="nucleotide sequence ID" value="XM_037364242.1"/>
</dbReference>
<evidence type="ECO:0000256" key="5">
    <source>
        <dbReference type="ARBA" id="ARBA00022833"/>
    </source>
</evidence>
<dbReference type="InterPro" id="IPR013087">
    <property type="entry name" value="Znf_C2H2_type"/>
</dbReference>
<dbReference type="FunFam" id="3.30.160.60:FF:000072">
    <property type="entry name" value="zinc finger protein 143 isoform X1"/>
    <property type="match status" value="1"/>
</dbReference>
<sequence length="299" mass="33470">MPRTQHQSRQTTSTKAECRCPVCKKMISRKGDLQRHIRTHTGEKPYVCDVCGKGFAQGSALKTHMNCHTGEKPHACSHCSRVFADRSSCSRHELEVHLMEGCGYQCPDKECKGNQLMKRKRTFADHLKDKHGRKYAGEDIDNFFIGVRKTASKRRSTNRRRKAPSPSPSPPPEYVHMQPDYEISLTIPGLTPYGSYPRLHPHYSQPQPTPIDFSGLFTMDSPSPSSYYNSSASPMLSETSFLSPFTGSPSISVSPSPEPLSFYDEHQLVLTHANSYAHGVPSSAFPTMPFYHDNASIFG</sequence>
<dbReference type="SUPFAM" id="SSF57667">
    <property type="entry name" value="beta-beta-alpha zinc fingers"/>
    <property type="match status" value="2"/>
</dbReference>
<dbReference type="InterPro" id="IPR036236">
    <property type="entry name" value="Znf_C2H2_sf"/>
</dbReference>
<keyword evidence="5" id="KW-0862">Zinc</keyword>
<dbReference type="PANTHER" id="PTHR24388:SF54">
    <property type="entry name" value="PROTEIN ESCARGOT"/>
    <property type="match status" value="1"/>
</dbReference>
<evidence type="ECO:0000256" key="1">
    <source>
        <dbReference type="ARBA" id="ARBA00004123"/>
    </source>
</evidence>
<keyword evidence="3" id="KW-0677">Repeat</keyword>
<reference evidence="10" key="1">
    <citation type="submission" date="2020-05" db="EMBL/GenBank/DDBJ databases">
        <title>Mycena genomes resolve the evolution of fungal bioluminescence.</title>
        <authorList>
            <person name="Tsai I.J."/>
        </authorList>
    </citation>
    <scope>NUCLEOTIDE SEQUENCE</scope>
    <source>
        <strain evidence="10">171206Taipei</strain>
    </source>
</reference>
<keyword evidence="6" id="KW-0539">Nucleus</keyword>
<feature type="domain" description="C2H2-type" evidence="9">
    <location>
        <begin position="46"/>
        <end position="73"/>
    </location>
</feature>
<dbReference type="PROSITE" id="PS50157">
    <property type="entry name" value="ZINC_FINGER_C2H2_2"/>
    <property type="match status" value="3"/>
</dbReference>
<dbReference type="GO" id="GO:0008270">
    <property type="term" value="F:zinc ion binding"/>
    <property type="evidence" value="ECO:0007669"/>
    <property type="project" value="UniProtKB-KW"/>
</dbReference>
<feature type="compositionally biased region" description="Basic residues" evidence="8">
    <location>
        <begin position="151"/>
        <end position="163"/>
    </location>
</feature>
<dbReference type="InterPro" id="IPR050527">
    <property type="entry name" value="Snail/Krueppel_Znf"/>
</dbReference>
<proteinExistence type="predicted"/>
<protein>
    <submittedName>
        <fullName evidence="10">3-isopropylmalate dehydrogenase</fullName>
    </submittedName>
</protein>
<dbReference type="PROSITE" id="PS00028">
    <property type="entry name" value="ZINC_FINGER_C2H2_1"/>
    <property type="match status" value="3"/>
</dbReference>
<feature type="domain" description="C2H2-type" evidence="9">
    <location>
        <begin position="74"/>
        <end position="102"/>
    </location>
</feature>
<keyword evidence="4 7" id="KW-0863">Zinc-finger</keyword>
<dbReference type="GO" id="GO:0005634">
    <property type="term" value="C:nucleus"/>
    <property type="evidence" value="ECO:0007669"/>
    <property type="project" value="UniProtKB-SubCell"/>
</dbReference>
<evidence type="ECO:0000313" key="10">
    <source>
        <dbReference type="EMBL" id="KAF7301886.1"/>
    </source>
</evidence>
<dbReference type="Pfam" id="PF13465">
    <property type="entry name" value="zf-H2C2_2"/>
    <property type="match status" value="1"/>
</dbReference>
<accession>A0A8H6SNH9</accession>